<evidence type="ECO:0000256" key="1">
    <source>
        <dbReference type="ARBA" id="ARBA00038308"/>
    </source>
</evidence>
<dbReference type="eggNOG" id="COG3079">
    <property type="taxonomic scope" value="Bacteria"/>
</dbReference>
<dbReference type="PANTHER" id="PTHR37528:SF1">
    <property type="entry name" value="UPF0149 PROTEIN YGFB"/>
    <property type="match status" value="1"/>
</dbReference>
<dbReference type="STRING" id="1117647.M5M_14165"/>
<dbReference type="Pfam" id="PF03695">
    <property type="entry name" value="UPF0149"/>
    <property type="match status" value="1"/>
</dbReference>
<proteinExistence type="inferred from homology"/>
<reference evidence="2 3" key="1">
    <citation type="journal article" date="2013" name="Genome Announc.">
        <title>Complete genome sequence of Simiduia agarivorans SA1(T), a marine bacterium able to degrade a variety of polysaccharides.</title>
        <authorList>
            <person name="Lin S.Y."/>
            <person name="Shieh W.Y."/>
            <person name="Chen J.S."/>
            <person name="Tang S.L."/>
        </authorList>
    </citation>
    <scope>NUCLEOTIDE SEQUENCE [LARGE SCALE GENOMIC DNA]</scope>
    <source>
        <strain evidence="3">DSM 21679 / JCM 13881 / BCRC 17597 / SA1</strain>
    </source>
</reference>
<evidence type="ECO:0000313" key="3">
    <source>
        <dbReference type="Proteomes" id="UP000000466"/>
    </source>
</evidence>
<gene>
    <name evidence="2" type="ordered locus">M5M_14165</name>
</gene>
<dbReference type="KEGG" id="saga:M5M_14165"/>
<sequence>MSDVPAPAMPGFDGFADQLLVAKSLASPTDLQGVLCGRLCGSKGLNQAQWHDLARLLMDLETLPTDLVAQLDALHAATLGQLAGEGFDFDLLLPDDHIELAMRVQSLASFCSSFMHGLGGAGIKGDTQFSAEAAEALRDLAAIAQMEADTESDEASFMEVAEYVRMAVLTLYMELAPRKDVH</sequence>
<accession>K4KLD0</accession>
<dbReference type="HOGENOM" id="CLU_085336_0_1_6"/>
<name>K4KLD0_SIMAS</name>
<dbReference type="OrthoDB" id="9783391at2"/>
<keyword evidence="3" id="KW-1185">Reference proteome</keyword>
<dbReference type="GO" id="GO:0005829">
    <property type="term" value="C:cytosol"/>
    <property type="evidence" value="ECO:0007669"/>
    <property type="project" value="TreeGrafter"/>
</dbReference>
<comment type="similarity">
    <text evidence="1">Belongs to the UPF0149 family.</text>
</comment>
<dbReference type="Proteomes" id="UP000000466">
    <property type="component" value="Chromosome"/>
</dbReference>
<dbReference type="Gene3D" id="1.20.120.740">
    <property type="entry name" value="YgfB uncharacterised protein family UPF0149, PF03695"/>
    <property type="match status" value="1"/>
</dbReference>
<dbReference type="InterPro" id="IPR011978">
    <property type="entry name" value="YgfB-like"/>
</dbReference>
<dbReference type="RefSeq" id="WP_015048122.1">
    <property type="nucleotide sequence ID" value="NC_018868.3"/>
</dbReference>
<evidence type="ECO:0000313" key="2">
    <source>
        <dbReference type="EMBL" id="AFU99969.1"/>
    </source>
</evidence>
<protein>
    <submittedName>
        <fullName evidence="2">YecA family protein</fullName>
    </submittedName>
</protein>
<dbReference type="EMBL" id="CP003746">
    <property type="protein sequence ID" value="AFU99969.1"/>
    <property type="molecule type" value="Genomic_DNA"/>
</dbReference>
<dbReference type="PANTHER" id="PTHR37528">
    <property type="entry name" value="UPF0149 PROTEIN YGFB"/>
    <property type="match status" value="1"/>
</dbReference>
<organism evidence="2 3">
    <name type="scientific">Simiduia agarivorans (strain DSM 21679 / JCM 13881 / BCRC 17597 / SA1)</name>
    <dbReference type="NCBI Taxonomy" id="1117647"/>
    <lineage>
        <taxon>Bacteria</taxon>
        <taxon>Pseudomonadati</taxon>
        <taxon>Pseudomonadota</taxon>
        <taxon>Gammaproteobacteria</taxon>
        <taxon>Cellvibrionales</taxon>
        <taxon>Cellvibrionaceae</taxon>
        <taxon>Simiduia</taxon>
    </lineage>
</organism>
<dbReference type="AlphaFoldDB" id="K4KLD0"/>
<dbReference type="InterPro" id="IPR036255">
    <property type="entry name" value="YgfB-like_sf"/>
</dbReference>
<dbReference type="SUPFAM" id="SSF101327">
    <property type="entry name" value="YgfB-like"/>
    <property type="match status" value="1"/>
</dbReference>